<dbReference type="HAMAP" id="MF_00171">
    <property type="entry name" value="TruA"/>
    <property type="match status" value="1"/>
</dbReference>
<dbReference type="Gene3D" id="3.30.70.580">
    <property type="entry name" value="Pseudouridine synthase I, catalytic domain, N-terminal subdomain"/>
    <property type="match status" value="1"/>
</dbReference>
<dbReference type="InterPro" id="IPR020094">
    <property type="entry name" value="TruA/RsuA/RluB/E/F_N"/>
</dbReference>
<dbReference type="FunFam" id="3.30.70.580:FF:000001">
    <property type="entry name" value="tRNA pseudouridine synthase A"/>
    <property type="match status" value="1"/>
</dbReference>
<dbReference type="Gene3D" id="3.30.70.660">
    <property type="entry name" value="Pseudouridine synthase I, catalytic domain, C-terminal subdomain"/>
    <property type="match status" value="1"/>
</dbReference>
<dbReference type="PANTHER" id="PTHR11142">
    <property type="entry name" value="PSEUDOURIDYLATE SYNTHASE"/>
    <property type="match status" value="1"/>
</dbReference>
<keyword evidence="3 4" id="KW-0413">Isomerase</keyword>
<dbReference type="EC" id="5.4.99.12" evidence="4"/>
<dbReference type="Pfam" id="PF01416">
    <property type="entry name" value="PseudoU_synth_1"/>
    <property type="match status" value="2"/>
</dbReference>
<evidence type="ECO:0000313" key="10">
    <source>
        <dbReference type="Proteomes" id="UP000501991"/>
    </source>
</evidence>
<feature type="binding site" evidence="4 6">
    <location>
        <position position="110"/>
    </location>
    <ligand>
        <name>substrate</name>
    </ligand>
</feature>
<proteinExistence type="inferred from homology"/>
<evidence type="ECO:0000256" key="7">
    <source>
        <dbReference type="RuleBase" id="RU003792"/>
    </source>
</evidence>
<dbReference type="AlphaFoldDB" id="A0A6C1B3Q7"/>
<comment type="catalytic activity">
    <reaction evidence="4 7">
        <text>uridine(38/39/40) in tRNA = pseudouridine(38/39/40) in tRNA</text>
        <dbReference type="Rhea" id="RHEA:22376"/>
        <dbReference type="Rhea" id="RHEA-COMP:10085"/>
        <dbReference type="Rhea" id="RHEA-COMP:10087"/>
        <dbReference type="ChEBI" id="CHEBI:65314"/>
        <dbReference type="ChEBI" id="CHEBI:65315"/>
        <dbReference type="EC" id="5.4.99.12"/>
    </reaction>
</comment>
<dbReference type="KEGG" id="azq:G3580_11390"/>
<accession>A0A6C1B3Q7</accession>
<organism evidence="9 10">
    <name type="scientific">Nitrogeniibacter mangrovi</name>
    <dbReference type="NCBI Taxonomy" id="2016596"/>
    <lineage>
        <taxon>Bacteria</taxon>
        <taxon>Pseudomonadati</taxon>
        <taxon>Pseudomonadota</taxon>
        <taxon>Betaproteobacteria</taxon>
        <taxon>Rhodocyclales</taxon>
        <taxon>Zoogloeaceae</taxon>
        <taxon>Nitrogeniibacter</taxon>
    </lineage>
</organism>
<dbReference type="EMBL" id="CP048836">
    <property type="protein sequence ID" value="QID18187.1"/>
    <property type="molecule type" value="Genomic_DNA"/>
</dbReference>
<sequence>MSRIVLGVEYAGDAFEGWQTQPHGRTVQDVVTAAVSSVAGQGVDLVCAGRTDTGVHATTQIVHFDAPVERPRSAWVRGTNSHLPASVAIRWAHEVDTSFHARFSATARHYRYLLYNAPVRPALLSGRVGWFHLPLDEDRVRAAADRLAGTHDFSAFRAAACQAKSPVRTIRHARVTRHGPYWLFDFCADAFLHHMIRNLVGALVYVGKGKHPPEWMDMLLTGRDRSKAAPTFAPDGLYLCGVEYPDRWSLPDGGRIICPPELPMVFPCSAPESRSVD</sequence>
<evidence type="ECO:0000256" key="4">
    <source>
        <dbReference type="HAMAP-Rule" id="MF_00171"/>
    </source>
</evidence>
<evidence type="ECO:0000256" key="6">
    <source>
        <dbReference type="PIRSR" id="PIRSR001430-2"/>
    </source>
</evidence>
<keyword evidence="2 4" id="KW-0819">tRNA processing</keyword>
<dbReference type="InterPro" id="IPR020097">
    <property type="entry name" value="PsdUridine_synth_TruA_a/b_dom"/>
</dbReference>
<dbReference type="GO" id="GO:0003723">
    <property type="term" value="F:RNA binding"/>
    <property type="evidence" value="ECO:0007669"/>
    <property type="project" value="InterPro"/>
</dbReference>
<dbReference type="InterPro" id="IPR020095">
    <property type="entry name" value="PsdUridine_synth_TruA_C"/>
</dbReference>
<dbReference type="SUPFAM" id="SSF55120">
    <property type="entry name" value="Pseudouridine synthase"/>
    <property type="match status" value="1"/>
</dbReference>
<keyword evidence="10" id="KW-1185">Reference proteome</keyword>
<evidence type="ECO:0000259" key="8">
    <source>
        <dbReference type="Pfam" id="PF01416"/>
    </source>
</evidence>
<gene>
    <name evidence="4 9" type="primary">truA</name>
    <name evidence="9" type="ORF">G3580_11390</name>
</gene>
<reference evidence="9 10" key="1">
    <citation type="submission" date="2020-02" db="EMBL/GenBank/DDBJ databases">
        <title>Nitrogenibacter mangrovi gen. nov., sp. nov. isolated from mangrove sediment, a denitrifying betaproteobacterium.</title>
        <authorList>
            <person name="Liao H."/>
            <person name="Tian Y."/>
        </authorList>
    </citation>
    <scope>NUCLEOTIDE SEQUENCE [LARGE SCALE GENOMIC DNA]</scope>
    <source>
        <strain evidence="9 10">M9-3-2</strain>
    </source>
</reference>
<evidence type="ECO:0000313" key="9">
    <source>
        <dbReference type="EMBL" id="QID18187.1"/>
    </source>
</evidence>
<dbReference type="NCBIfam" id="TIGR00071">
    <property type="entry name" value="hisT_truA"/>
    <property type="match status" value="1"/>
</dbReference>
<evidence type="ECO:0000256" key="2">
    <source>
        <dbReference type="ARBA" id="ARBA00022694"/>
    </source>
</evidence>
<dbReference type="RefSeq" id="WP_173765605.1">
    <property type="nucleotide sequence ID" value="NZ_CP048836.1"/>
</dbReference>
<feature type="domain" description="Pseudouridine synthase I TruA alpha/beta" evidence="8">
    <location>
        <begin position="9"/>
        <end position="103"/>
    </location>
</feature>
<comment type="caution">
    <text evidence="4">Lacks conserved residue(s) required for the propagation of feature annotation.</text>
</comment>
<dbReference type="PANTHER" id="PTHR11142:SF0">
    <property type="entry name" value="TRNA PSEUDOURIDINE SYNTHASE-LIKE 1"/>
    <property type="match status" value="1"/>
</dbReference>
<dbReference type="PIRSF" id="PIRSF001430">
    <property type="entry name" value="tRNA_psdUrid_synth"/>
    <property type="match status" value="1"/>
</dbReference>
<comment type="similarity">
    <text evidence="1 4 7">Belongs to the tRNA pseudouridine synthase TruA family.</text>
</comment>
<feature type="domain" description="Pseudouridine synthase I TruA alpha/beta" evidence="8">
    <location>
        <begin position="143"/>
        <end position="245"/>
    </location>
</feature>
<name>A0A6C1B3Q7_9RHOO</name>
<evidence type="ECO:0000256" key="1">
    <source>
        <dbReference type="ARBA" id="ARBA00009375"/>
    </source>
</evidence>
<dbReference type="InterPro" id="IPR020103">
    <property type="entry name" value="PsdUridine_synth_cat_dom_sf"/>
</dbReference>
<evidence type="ECO:0000256" key="5">
    <source>
        <dbReference type="PIRSR" id="PIRSR001430-1"/>
    </source>
</evidence>
<comment type="subunit">
    <text evidence="4">Homodimer.</text>
</comment>
<feature type="active site" description="Nucleophile" evidence="4 5">
    <location>
        <position position="52"/>
    </location>
</feature>
<dbReference type="GO" id="GO:0160147">
    <property type="term" value="F:tRNA pseudouridine(38-40) synthase activity"/>
    <property type="evidence" value="ECO:0007669"/>
    <property type="project" value="UniProtKB-EC"/>
</dbReference>
<dbReference type="GO" id="GO:0031119">
    <property type="term" value="P:tRNA pseudouridine synthesis"/>
    <property type="evidence" value="ECO:0007669"/>
    <property type="project" value="UniProtKB-UniRule"/>
</dbReference>
<dbReference type="InterPro" id="IPR001406">
    <property type="entry name" value="PsdUridine_synth_TruA"/>
</dbReference>
<comment type="function">
    <text evidence="4">Formation of pseudouridine at positions 38, 39 and 40 in the anticodon stem and loop of transfer RNAs.</text>
</comment>
<protein>
    <recommendedName>
        <fullName evidence="4">tRNA pseudouridine synthase A</fullName>
        <ecNumber evidence="4">5.4.99.12</ecNumber>
    </recommendedName>
    <alternativeName>
        <fullName evidence="4">tRNA pseudouridine(38-40) synthase</fullName>
    </alternativeName>
    <alternativeName>
        <fullName evidence="4">tRNA pseudouridylate synthase I</fullName>
    </alternativeName>
    <alternativeName>
        <fullName evidence="4">tRNA-uridine isomerase I</fullName>
    </alternativeName>
</protein>
<evidence type="ECO:0000256" key="3">
    <source>
        <dbReference type="ARBA" id="ARBA00023235"/>
    </source>
</evidence>
<dbReference type="CDD" id="cd02570">
    <property type="entry name" value="PseudoU_synth_EcTruA"/>
    <property type="match status" value="1"/>
</dbReference>
<dbReference type="Proteomes" id="UP000501991">
    <property type="component" value="Chromosome"/>
</dbReference>